<keyword evidence="2" id="KW-0808">Transferase</keyword>
<dbReference type="AlphaFoldDB" id="A0A4Q7WPV7"/>
<name>A0A4Q7WPV7_9ACTN</name>
<dbReference type="EMBL" id="SHKR01000014">
    <property type="protein sequence ID" value="RZU12210.1"/>
    <property type="molecule type" value="Genomic_DNA"/>
</dbReference>
<comment type="similarity">
    <text evidence="1">Belongs to the class-IV pyridoxal-phosphate-dependent aminotransferase family.</text>
</comment>
<dbReference type="InterPro" id="IPR043132">
    <property type="entry name" value="BCAT-like_C"/>
</dbReference>
<comment type="caution">
    <text evidence="2">The sequence shown here is derived from an EMBL/GenBank/DDBJ whole genome shotgun (WGS) entry which is preliminary data.</text>
</comment>
<dbReference type="PANTHER" id="PTHR42743">
    <property type="entry name" value="AMINO-ACID AMINOTRANSFERASE"/>
    <property type="match status" value="1"/>
</dbReference>
<dbReference type="PANTHER" id="PTHR42743:SF5">
    <property type="entry name" value="AMINODEOXYCHORISMATE LYASE"/>
    <property type="match status" value="1"/>
</dbReference>
<organism evidence="2 3">
    <name type="scientific">Kribbella rubisoli</name>
    <dbReference type="NCBI Taxonomy" id="3075929"/>
    <lineage>
        <taxon>Bacteria</taxon>
        <taxon>Bacillati</taxon>
        <taxon>Actinomycetota</taxon>
        <taxon>Actinomycetes</taxon>
        <taxon>Propionibacteriales</taxon>
        <taxon>Kribbellaceae</taxon>
        <taxon>Kribbella</taxon>
    </lineage>
</organism>
<keyword evidence="2" id="KW-0032">Aminotransferase</keyword>
<dbReference type="InterPro" id="IPR036038">
    <property type="entry name" value="Aminotransferase-like"/>
</dbReference>
<evidence type="ECO:0000313" key="3">
    <source>
        <dbReference type="Proteomes" id="UP000292027"/>
    </source>
</evidence>
<dbReference type="Pfam" id="PF01063">
    <property type="entry name" value="Aminotran_4"/>
    <property type="match status" value="1"/>
</dbReference>
<evidence type="ECO:0000256" key="1">
    <source>
        <dbReference type="ARBA" id="ARBA00009320"/>
    </source>
</evidence>
<dbReference type="OrthoDB" id="9804984at2"/>
<keyword evidence="3" id="KW-1185">Reference proteome</keyword>
<sequence length="320" mass="35288">MAHTASISQLQTPPWALVNGELVPYTDVKIHIGAEALTRALSVFEGVKGYWDSAGELFSIRTPRRHYDRLCRSASLFHIPVRFSYEEFVAGLEKLAGELLVPDKDLWFRPTMYVTHGHWGEATEADLVVTAFSQRKLDPDPMRLGVTSWRRAGDLVLPTRVKSSANYVGARMARIEVRRLGYDDAIMLNDAGRVAEATGACVLIAQRGRIVTPPTSESCLDSITVDILEEVAKDLGMPFDRRPIERTELLAADECGLAGTISELTLVSELDGVEYDQSGLLAQLRQRYLELMRGDLVLPGVELAPLADVSRQLVPAEAGV</sequence>
<dbReference type="GO" id="GO:0046394">
    <property type="term" value="P:carboxylic acid biosynthetic process"/>
    <property type="evidence" value="ECO:0007669"/>
    <property type="project" value="UniProtKB-ARBA"/>
</dbReference>
<protein>
    <submittedName>
        <fullName evidence="2">Branched-chain amino acid aminotransferase</fullName>
    </submittedName>
</protein>
<dbReference type="InterPro" id="IPR050571">
    <property type="entry name" value="Class-IV_PLP-Dep_Aminotrnsfr"/>
</dbReference>
<dbReference type="Gene3D" id="3.20.10.10">
    <property type="entry name" value="D-amino Acid Aminotransferase, subunit A, domain 2"/>
    <property type="match status" value="1"/>
</dbReference>
<dbReference type="GO" id="GO:0008483">
    <property type="term" value="F:transaminase activity"/>
    <property type="evidence" value="ECO:0007669"/>
    <property type="project" value="UniProtKB-KW"/>
</dbReference>
<reference evidence="2 3" key="1">
    <citation type="journal article" date="2015" name="Stand. Genomic Sci.">
        <title>Genomic Encyclopedia of Bacterial and Archaeal Type Strains, Phase III: the genomes of soil and plant-associated and newly described type strains.</title>
        <authorList>
            <person name="Whitman W.B."/>
            <person name="Woyke T."/>
            <person name="Klenk H.P."/>
            <person name="Zhou Y."/>
            <person name="Lilburn T.G."/>
            <person name="Beck B.J."/>
            <person name="De Vos P."/>
            <person name="Vandamme P."/>
            <person name="Eisen J.A."/>
            <person name="Garrity G."/>
            <person name="Hugenholtz P."/>
            <person name="Kyrpides N.C."/>
        </authorList>
    </citation>
    <scope>NUCLEOTIDE SEQUENCE [LARGE SCALE GENOMIC DNA]</scope>
    <source>
        <strain evidence="2 3">VKM Ac-2540</strain>
    </source>
</reference>
<dbReference type="InterPro" id="IPR001544">
    <property type="entry name" value="Aminotrans_IV"/>
</dbReference>
<dbReference type="Gene3D" id="3.30.470.10">
    <property type="match status" value="1"/>
</dbReference>
<proteinExistence type="inferred from homology"/>
<accession>A0A4Q7WPV7</accession>
<gene>
    <name evidence="2" type="ORF">EV645_5473</name>
</gene>
<dbReference type="Proteomes" id="UP000292027">
    <property type="component" value="Unassembled WGS sequence"/>
</dbReference>
<evidence type="ECO:0000313" key="2">
    <source>
        <dbReference type="EMBL" id="RZU12210.1"/>
    </source>
</evidence>
<dbReference type="SUPFAM" id="SSF56752">
    <property type="entry name" value="D-aminoacid aminotransferase-like PLP-dependent enzymes"/>
    <property type="match status" value="1"/>
</dbReference>
<dbReference type="RefSeq" id="WP_130446821.1">
    <property type="nucleotide sequence ID" value="NZ_SHKR01000014.1"/>
</dbReference>
<dbReference type="InterPro" id="IPR043131">
    <property type="entry name" value="BCAT-like_N"/>
</dbReference>